<evidence type="ECO:0000256" key="2">
    <source>
        <dbReference type="ARBA" id="ARBA00022448"/>
    </source>
</evidence>
<dbReference type="RefSeq" id="WP_058239017.1">
    <property type="nucleotide sequence ID" value="NZ_CYPW01000006.1"/>
</dbReference>
<dbReference type="Gene3D" id="3.40.190.10">
    <property type="entry name" value="Periplasmic binding protein-like II"/>
    <property type="match status" value="2"/>
</dbReference>
<comment type="similarity">
    <text evidence="1">Belongs to the bacterial solute-binding protein 3 family.</text>
</comment>
<protein>
    <submittedName>
        <fullName evidence="6">Glutamate/aspartate periplasmic-binding protein</fullName>
    </submittedName>
</protein>
<evidence type="ECO:0000313" key="7">
    <source>
        <dbReference type="Proteomes" id="UP000054823"/>
    </source>
</evidence>
<dbReference type="STRING" id="321267.SHM7688_00998"/>
<dbReference type="GO" id="GO:0006865">
    <property type="term" value="P:amino acid transport"/>
    <property type="evidence" value="ECO:0007669"/>
    <property type="project" value="TreeGrafter"/>
</dbReference>
<feature type="domain" description="Solute-binding protein family 3/N-terminal" evidence="5">
    <location>
        <begin position="31"/>
        <end position="258"/>
    </location>
</feature>
<dbReference type="GO" id="GO:0005576">
    <property type="term" value="C:extracellular region"/>
    <property type="evidence" value="ECO:0007669"/>
    <property type="project" value="TreeGrafter"/>
</dbReference>
<dbReference type="EMBL" id="CYPW01000006">
    <property type="protein sequence ID" value="CUH51561.1"/>
    <property type="molecule type" value="Genomic_DNA"/>
</dbReference>
<dbReference type="CDD" id="cd13688">
    <property type="entry name" value="PBP2_GltI_DEBP"/>
    <property type="match status" value="1"/>
</dbReference>
<dbReference type="GO" id="GO:0030288">
    <property type="term" value="C:outer membrane-bounded periplasmic space"/>
    <property type="evidence" value="ECO:0007669"/>
    <property type="project" value="TreeGrafter"/>
</dbReference>
<dbReference type="SMART" id="SM00062">
    <property type="entry name" value="PBPb"/>
    <property type="match status" value="1"/>
</dbReference>
<dbReference type="InterPro" id="IPR001638">
    <property type="entry name" value="Solute-binding_3/MltF_N"/>
</dbReference>
<dbReference type="PANTHER" id="PTHR30085">
    <property type="entry name" value="AMINO ACID ABC TRANSPORTER PERMEASE"/>
    <property type="match status" value="1"/>
</dbReference>
<dbReference type="InterPro" id="IPR051455">
    <property type="entry name" value="Bact_solute-bind_prot3"/>
</dbReference>
<proteinExistence type="inferred from homology"/>
<dbReference type="Pfam" id="PF00497">
    <property type="entry name" value="SBP_bac_3"/>
    <property type="match status" value="1"/>
</dbReference>
<evidence type="ECO:0000259" key="5">
    <source>
        <dbReference type="SMART" id="SM00062"/>
    </source>
</evidence>
<reference evidence="6 7" key="1">
    <citation type="submission" date="2015-09" db="EMBL/GenBank/DDBJ databases">
        <authorList>
            <consortium name="Swine Surveillance"/>
        </authorList>
    </citation>
    <scope>NUCLEOTIDE SEQUENCE [LARGE SCALE GENOMIC DNA]</scope>
    <source>
        <strain evidence="6 7">CECT 7688</strain>
    </source>
</reference>
<evidence type="ECO:0000256" key="4">
    <source>
        <dbReference type="SAM" id="SignalP"/>
    </source>
</evidence>
<feature type="signal peptide" evidence="4">
    <location>
        <begin position="1"/>
        <end position="20"/>
    </location>
</feature>
<evidence type="ECO:0000256" key="1">
    <source>
        <dbReference type="ARBA" id="ARBA00010333"/>
    </source>
</evidence>
<sequence length="279" mass="29661">MKSFMTALLAGVLIASAAGAQTIDRIKETGILKLGYRTDAAPLSFATEDGSPNGYTPNVCVEVAQGIVQILQIENLDVEFVPVTTEDRFEKVAKGEIDLLCGAATITLARRNLVDFSIPVFADGTSVLLPLNGSESFADLAGKKLGVRTGTTTEAALSATLTAAAILAEVVRFEDHVSAMKAMESGELDAYFADQSILAGLWLSSPEQQNLRLGQNLLSIEQHGLAMARGDTDFRLLVDAILSQLYAQGVMQKIFGATMPGIQPGEILRAMFTLAPIPN</sequence>
<evidence type="ECO:0000313" key="6">
    <source>
        <dbReference type="EMBL" id="CUH51561.1"/>
    </source>
</evidence>
<dbReference type="OrthoDB" id="7240770at2"/>
<dbReference type="SUPFAM" id="SSF53850">
    <property type="entry name" value="Periplasmic binding protein-like II"/>
    <property type="match status" value="1"/>
</dbReference>
<organism evidence="6 7">
    <name type="scientific">Shimia marina</name>
    <dbReference type="NCBI Taxonomy" id="321267"/>
    <lineage>
        <taxon>Bacteria</taxon>
        <taxon>Pseudomonadati</taxon>
        <taxon>Pseudomonadota</taxon>
        <taxon>Alphaproteobacteria</taxon>
        <taxon>Rhodobacterales</taxon>
        <taxon>Roseobacteraceae</taxon>
    </lineage>
</organism>
<keyword evidence="2" id="KW-0813">Transport</keyword>
<evidence type="ECO:0000256" key="3">
    <source>
        <dbReference type="ARBA" id="ARBA00022729"/>
    </source>
</evidence>
<dbReference type="PANTHER" id="PTHR30085:SF6">
    <property type="entry name" value="ABC TRANSPORTER GLUTAMINE-BINDING PROTEIN GLNH"/>
    <property type="match status" value="1"/>
</dbReference>
<dbReference type="AlphaFoldDB" id="A0A0P1FA71"/>
<name>A0A0P1FA71_9RHOB</name>
<accession>A0A0P1FA71</accession>
<feature type="chain" id="PRO_5006062422" evidence="4">
    <location>
        <begin position="21"/>
        <end position="279"/>
    </location>
</feature>
<gene>
    <name evidence="6" type="primary">gltI</name>
    <name evidence="6" type="ORF">SHM7688_00998</name>
</gene>
<keyword evidence="3 4" id="KW-0732">Signal</keyword>
<keyword evidence="7" id="KW-1185">Reference proteome</keyword>
<dbReference type="Proteomes" id="UP000054823">
    <property type="component" value="Unassembled WGS sequence"/>
</dbReference>